<evidence type="ECO:0000256" key="10">
    <source>
        <dbReference type="HAMAP-Rule" id="MF_03159"/>
    </source>
</evidence>
<dbReference type="NCBIfam" id="TIGR00197">
    <property type="entry name" value="yjeF_nterm"/>
    <property type="match status" value="1"/>
</dbReference>
<comment type="catalytic activity">
    <reaction evidence="1 10">
        <text>(6R)-NADHX = (6S)-NADHX</text>
        <dbReference type="Rhea" id="RHEA:32215"/>
        <dbReference type="ChEBI" id="CHEBI:64074"/>
        <dbReference type="ChEBI" id="CHEBI:64075"/>
        <dbReference type="EC" id="5.1.99.6"/>
    </reaction>
</comment>
<feature type="binding site" evidence="10">
    <location>
        <begin position="122"/>
        <end position="126"/>
    </location>
    <ligand>
        <name>(6S)-NADPHX</name>
        <dbReference type="ChEBI" id="CHEBI:64076"/>
    </ligand>
</feature>
<dbReference type="GO" id="GO:0005739">
    <property type="term" value="C:mitochondrion"/>
    <property type="evidence" value="ECO:0007669"/>
    <property type="project" value="TreeGrafter"/>
</dbReference>
<evidence type="ECO:0000256" key="7">
    <source>
        <dbReference type="ARBA" id="ARBA00022958"/>
    </source>
</evidence>
<dbReference type="OMA" id="RHLFHYG"/>
<protein>
    <recommendedName>
        <fullName evidence="3 10">NAD(P)H-hydrate epimerase</fullName>
        <ecNumber evidence="3 10">5.1.99.6</ecNumber>
    </recommendedName>
    <alternativeName>
        <fullName evidence="10">NAD(P)HX epimerase</fullName>
    </alternativeName>
</protein>
<dbReference type="AlphaFoldDB" id="A0A1Y1JJ11"/>
<keyword evidence="5 10" id="KW-0547">Nucleotide-binding</keyword>
<evidence type="ECO:0000256" key="1">
    <source>
        <dbReference type="ARBA" id="ARBA00000013"/>
    </source>
</evidence>
<evidence type="ECO:0000313" key="13">
    <source>
        <dbReference type="Proteomes" id="UP000195521"/>
    </source>
</evidence>
<feature type="binding site" evidence="10">
    <location>
        <position position="221"/>
    </location>
    <ligand>
        <name>K(+)</name>
        <dbReference type="ChEBI" id="CHEBI:29103"/>
    </ligand>
</feature>
<dbReference type="GO" id="GO:0046872">
    <property type="term" value="F:metal ion binding"/>
    <property type="evidence" value="ECO:0007669"/>
    <property type="project" value="UniProtKB-KW"/>
</dbReference>
<comment type="cofactor">
    <cofactor evidence="10">
        <name>K(+)</name>
        <dbReference type="ChEBI" id="CHEBI:29103"/>
    </cofactor>
    <text evidence="10">Binds 1 potassium ion per subunit.</text>
</comment>
<reference evidence="13" key="1">
    <citation type="submission" date="2017-04" db="EMBL/GenBank/DDBJ databases">
        <title>Plasmodium gonderi genome.</title>
        <authorList>
            <person name="Arisue N."/>
            <person name="Honma H."/>
            <person name="Kawai S."/>
            <person name="Tougan T."/>
            <person name="Tanabe K."/>
            <person name="Horii T."/>
        </authorList>
    </citation>
    <scope>NUCLEOTIDE SEQUENCE [LARGE SCALE GENOMIC DNA]</scope>
    <source>
        <strain evidence="13">ATCC 30045</strain>
    </source>
</reference>
<keyword evidence="13" id="KW-1185">Reference proteome</keyword>
<evidence type="ECO:0000256" key="3">
    <source>
        <dbReference type="ARBA" id="ARBA00012228"/>
    </source>
</evidence>
<gene>
    <name evidence="12" type="ORF">PGO_124870</name>
</gene>
<evidence type="ECO:0000259" key="11">
    <source>
        <dbReference type="PROSITE" id="PS51385"/>
    </source>
</evidence>
<feature type="binding site" evidence="10">
    <location>
        <position position="185"/>
    </location>
    <ligand>
        <name>K(+)</name>
        <dbReference type="ChEBI" id="CHEBI:29103"/>
    </ligand>
</feature>
<dbReference type="Proteomes" id="UP000195521">
    <property type="component" value="Unassembled WGS sequence"/>
</dbReference>
<evidence type="ECO:0000256" key="9">
    <source>
        <dbReference type="ARBA" id="ARBA00023235"/>
    </source>
</evidence>
<dbReference type="EMBL" id="BDQF01000013">
    <property type="protein sequence ID" value="GAW82489.1"/>
    <property type="molecule type" value="Genomic_DNA"/>
</dbReference>
<comment type="caution">
    <text evidence="12">The sequence shown here is derived from an EMBL/GenBank/DDBJ whole genome shotgun (WGS) entry which is preliminary data.</text>
</comment>
<dbReference type="GO" id="GO:0000166">
    <property type="term" value="F:nucleotide binding"/>
    <property type="evidence" value="ECO:0007669"/>
    <property type="project" value="UniProtKB-KW"/>
</dbReference>
<dbReference type="InterPro" id="IPR032976">
    <property type="entry name" value="YJEFN_prot_NAXE-like"/>
</dbReference>
<evidence type="ECO:0000256" key="8">
    <source>
        <dbReference type="ARBA" id="ARBA00023027"/>
    </source>
</evidence>
<keyword evidence="7 10" id="KW-0630">Potassium</keyword>
<dbReference type="OrthoDB" id="10064708at2759"/>
<accession>A0A1Y1JJ11</accession>
<evidence type="ECO:0000256" key="5">
    <source>
        <dbReference type="ARBA" id="ARBA00022741"/>
    </source>
</evidence>
<keyword evidence="4 10" id="KW-0479">Metal-binding</keyword>
<sequence>MKKDLSLRAANQFMSRNSIYFLGFLNIIKFQLTNRISINTTKIFERKNNHSNTCDLNSNKMEVSYLSQSLAQKIDNELMSENVGYTTEQLIELAGLSIAQIIYKEYNFNQFKKVLIICGPGNNGGDGLVTARHLKHFGYEVRVVYPKENNKILFKKLLKLLEHYHVDVMKSTKIEEVKNYDLVVDALFGFSFKGEPRNPFDEIIKMINESKVPVVSVDVPSGTNVDNGNTTNGLSVNSEMNISLMLPKEGVRNYRKKHYLGGRFIPSSIVEKYNLKVPLFPGDSSYVKL</sequence>
<dbReference type="GO" id="GO:0052856">
    <property type="term" value="F:NAD(P)HX epimerase activity"/>
    <property type="evidence" value="ECO:0007669"/>
    <property type="project" value="UniProtKB-UniRule"/>
</dbReference>
<evidence type="ECO:0000256" key="4">
    <source>
        <dbReference type="ARBA" id="ARBA00022723"/>
    </source>
</evidence>
<comment type="catalytic activity">
    <reaction evidence="2 10">
        <text>(6R)-NADPHX = (6S)-NADPHX</text>
        <dbReference type="Rhea" id="RHEA:32227"/>
        <dbReference type="ChEBI" id="CHEBI:64076"/>
        <dbReference type="ChEBI" id="CHEBI:64077"/>
        <dbReference type="EC" id="5.1.99.6"/>
    </reaction>
</comment>
<dbReference type="PROSITE" id="PS51385">
    <property type="entry name" value="YJEF_N"/>
    <property type="match status" value="1"/>
</dbReference>
<keyword evidence="6" id="KW-0521">NADP</keyword>
<proteinExistence type="inferred from homology"/>
<dbReference type="PANTHER" id="PTHR13232">
    <property type="entry name" value="NAD(P)H-HYDRATE EPIMERASE"/>
    <property type="match status" value="1"/>
</dbReference>
<feature type="binding site" evidence="10">
    <location>
        <position position="218"/>
    </location>
    <ligand>
        <name>(6S)-NADPHX</name>
        <dbReference type="ChEBI" id="CHEBI:64076"/>
    </ligand>
</feature>
<dbReference type="SUPFAM" id="SSF64153">
    <property type="entry name" value="YjeF N-terminal domain-like"/>
    <property type="match status" value="1"/>
</dbReference>
<comment type="function">
    <text evidence="10">Catalyzes the epimerization of the S- and R-forms of NAD(P)HX, a damaged form of NAD(P)H that is a result of enzymatic or heat-dependent hydration. This is a prerequisite for the S-specific NAD(P)H-hydrate dehydratase to allow the repair of both epimers of NAD(P)HX.</text>
</comment>
<evidence type="ECO:0000313" key="12">
    <source>
        <dbReference type="EMBL" id="GAW82489.1"/>
    </source>
</evidence>
<comment type="caution">
    <text evidence="10">Lacks conserved residue(s) required for the propagation of feature annotation.</text>
</comment>
<evidence type="ECO:0000256" key="2">
    <source>
        <dbReference type="ARBA" id="ARBA00000909"/>
    </source>
</evidence>
<dbReference type="Gene3D" id="3.40.50.10260">
    <property type="entry name" value="YjeF N-terminal domain"/>
    <property type="match status" value="1"/>
</dbReference>
<keyword evidence="8 10" id="KW-0520">NAD</keyword>
<feature type="binding site" evidence="10">
    <location>
        <position position="123"/>
    </location>
    <ligand>
        <name>K(+)</name>
        <dbReference type="ChEBI" id="CHEBI:29103"/>
    </ligand>
</feature>
<dbReference type="PANTHER" id="PTHR13232:SF10">
    <property type="entry name" value="NAD(P)H-HYDRATE EPIMERASE"/>
    <property type="match status" value="1"/>
</dbReference>
<dbReference type="EC" id="5.1.99.6" evidence="3 10"/>
<dbReference type="GeneID" id="39749226"/>
<keyword evidence="9 10" id="KW-0413">Isomerase</keyword>
<comment type="similarity">
    <text evidence="10">Belongs to the NnrE/AIBP family.</text>
</comment>
<dbReference type="Pfam" id="PF03853">
    <property type="entry name" value="YjeF_N"/>
    <property type="match status" value="1"/>
</dbReference>
<organism evidence="12 13">
    <name type="scientific">Plasmodium gonderi</name>
    <dbReference type="NCBI Taxonomy" id="77519"/>
    <lineage>
        <taxon>Eukaryota</taxon>
        <taxon>Sar</taxon>
        <taxon>Alveolata</taxon>
        <taxon>Apicomplexa</taxon>
        <taxon>Aconoidasida</taxon>
        <taxon>Haemosporida</taxon>
        <taxon>Plasmodiidae</taxon>
        <taxon>Plasmodium</taxon>
        <taxon>Plasmodium (Plasmodium)</taxon>
    </lineage>
</organism>
<evidence type="ECO:0000256" key="6">
    <source>
        <dbReference type="ARBA" id="ARBA00022857"/>
    </source>
</evidence>
<feature type="binding site" evidence="10">
    <location>
        <begin position="189"/>
        <end position="195"/>
    </location>
    <ligand>
        <name>(6S)-NADPHX</name>
        <dbReference type="ChEBI" id="CHEBI:64076"/>
    </ligand>
</feature>
<name>A0A1Y1JJ11_PLAGO</name>
<feature type="domain" description="YjeF N-terminal" evidence="11">
    <location>
        <begin position="71"/>
        <end position="277"/>
    </location>
</feature>
<dbReference type="InterPro" id="IPR004443">
    <property type="entry name" value="YjeF_N_dom"/>
</dbReference>
<dbReference type="HAMAP" id="MF_01966">
    <property type="entry name" value="NADHX_epimerase"/>
    <property type="match status" value="1"/>
</dbReference>
<dbReference type="RefSeq" id="XP_028545078.1">
    <property type="nucleotide sequence ID" value="XM_028689277.1"/>
</dbReference>
<dbReference type="InterPro" id="IPR036652">
    <property type="entry name" value="YjeF_N_dom_sf"/>
</dbReference>